<dbReference type="EMBL" id="GGEC01068161">
    <property type="protein sequence ID" value="MBX48645.1"/>
    <property type="molecule type" value="Transcribed_RNA"/>
</dbReference>
<name>A0A2P2P1I8_RHIMU</name>
<keyword evidence="1" id="KW-0812">Transmembrane</keyword>
<accession>A0A2P2P1I8</accession>
<reference evidence="2" key="1">
    <citation type="submission" date="2018-02" db="EMBL/GenBank/DDBJ databases">
        <title>Rhizophora mucronata_Transcriptome.</title>
        <authorList>
            <person name="Meera S.P."/>
            <person name="Sreeshan A."/>
            <person name="Augustine A."/>
        </authorList>
    </citation>
    <scope>NUCLEOTIDE SEQUENCE</scope>
    <source>
        <tissue evidence="2">Leaf</tissue>
    </source>
</reference>
<evidence type="ECO:0000313" key="2">
    <source>
        <dbReference type="EMBL" id="MBX48645.1"/>
    </source>
</evidence>
<feature type="transmembrane region" description="Helical" evidence="1">
    <location>
        <begin position="15"/>
        <end position="32"/>
    </location>
</feature>
<dbReference type="AlphaFoldDB" id="A0A2P2P1I8"/>
<proteinExistence type="predicted"/>
<sequence length="50" mass="5787">MDQTGTDNVTPVHKLVIYLAPMFIAKLTFTFLKSSVNHYYFFGFCSYICL</sequence>
<organism evidence="2">
    <name type="scientific">Rhizophora mucronata</name>
    <name type="common">Asiatic mangrove</name>
    <dbReference type="NCBI Taxonomy" id="61149"/>
    <lineage>
        <taxon>Eukaryota</taxon>
        <taxon>Viridiplantae</taxon>
        <taxon>Streptophyta</taxon>
        <taxon>Embryophyta</taxon>
        <taxon>Tracheophyta</taxon>
        <taxon>Spermatophyta</taxon>
        <taxon>Magnoliopsida</taxon>
        <taxon>eudicotyledons</taxon>
        <taxon>Gunneridae</taxon>
        <taxon>Pentapetalae</taxon>
        <taxon>rosids</taxon>
        <taxon>fabids</taxon>
        <taxon>Malpighiales</taxon>
        <taxon>Rhizophoraceae</taxon>
        <taxon>Rhizophora</taxon>
    </lineage>
</organism>
<keyword evidence="1" id="KW-0472">Membrane</keyword>
<keyword evidence="1" id="KW-1133">Transmembrane helix</keyword>
<evidence type="ECO:0000256" key="1">
    <source>
        <dbReference type="SAM" id="Phobius"/>
    </source>
</evidence>
<protein>
    <submittedName>
        <fullName evidence="2">Uncharacterized protein</fullName>
    </submittedName>
</protein>